<dbReference type="InterPro" id="IPR049176">
    <property type="entry name" value="COG5_N"/>
</dbReference>
<evidence type="ECO:0000256" key="1">
    <source>
        <dbReference type="ARBA" id="ARBA00004395"/>
    </source>
</evidence>
<dbReference type="AlphaFoldDB" id="F7ERT4"/>
<dbReference type="KEGG" id="mdo:100010261"/>
<evidence type="ECO:0000313" key="7">
    <source>
        <dbReference type="Ensembl" id="ENSMODP00000020453.4"/>
    </source>
</evidence>
<keyword evidence="3" id="KW-0333">Golgi apparatus</keyword>
<dbReference type="GO" id="GO:0000301">
    <property type="term" value="P:retrograde transport, vesicle recycling within Golgi"/>
    <property type="evidence" value="ECO:0007669"/>
    <property type="project" value="Ensembl"/>
</dbReference>
<dbReference type="Pfam" id="PF10392">
    <property type="entry name" value="COG5_N"/>
    <property type="match status" value="1"/>
</dbReference>
<evidence type="ECO:0000313" key="8">
    <source>
        <dbReference type="Proteomes" id="UP000002280"/>
    </source>
</evidence>
<dbReference type="Ensembl" id="ENSMODT00000020813.4">
    <property type="protein sequence ID" value="ENSMODP00000020453.4"/>
    <property type="gene ID" value="ENSMODG00000016367.4"/>
</dbReference>
<dbReference type="InterPro" id="IPR019465">
    <property type="entry name" value="Cog5"/>
</dbReference>
<protein>
    <recommendedName>
        <fullName evidence="2">Conserved oligomeric Golgi complex subunit 5</fullName>
    </recommendedName>
</protein>
<feature type="domain" description="Conserved oligomeric Golgi complex subunit 5 helical" evidence="6">
    <location>
        <begin position="316"/>
        <end position="520"/>
    </location>
</feature>
<dbReference type="GO" id="GO:0006891">
    <property type="term" value="P:intra-Golgi vesicle-mediated transport"/>
    <property type="evidence" value="ECO:0000318"/>
    <property type="project" value="GO_Central"/>
</dbReference>
<evidence type="ECO:0000256" key="3">
    <source>
        <dbReference type="ARBA" id="ARBA00023034"/>
    </source>
</evidence>
<dbReference type="STRING" id="13616.ENSMODP00000020453"/>
<evidence type="ECO:0000259" key="5">
    <source>
        <dbReference type="Pfam" id="PF10392"/>
    </source>
</evidence>
<feature type="domain" description="Conserved oligomeric Golgi complex subunit 5 N-terminal" evidence="5">
    <location>
        <begin position="164"/>
        <end position="286"/>
    </location>
</feature>
<dbReference type="Bgee" id="ENSMODG00000016367">
    <property type="expression patterns" value="Expressed in spermatocyte and 21 other cell types or tissues"/>
</dbReference>
<dbReference type="PANTHER" id="PTHR13228:SF3">
    <property type="entry name" value="CONSERVED OLIGOMERIC GOLGI COMPLEX SUBUNIT 5"/>
    <property type="match status" value="1"/>
</dbReference>
<dbReference type="CTD" id="10466"/>
<accession>F7ERT4</accession>
<evidence type="ECO:0000256" key="4">
    <source>
        <dbReference type="ARBA" id="ARBA00023136"/>
    </source>
</evidence>
<evidence type="ECO:0000259" key="6">
    <source>
        <dbReference type="Pfam" id="PF20649"/>
    </source>
</evidence>
<evidence type="ECO:0000256" key="2">
    <source>
        <dbReference type="ARBA" id="ARBA00020974"/>
    </source>
</evidence>
<dbReference type="GeneTree" id="ENSGT00390000004586"/>
<dbReference type="PANTHER" id="PTHR13228">
    <property type="entry name" value="CONSERVED OLIGOMERIC GOLGI COMPLEX COMPONENT 5"/>
    <property type="match status" value="1"/>
</dbReference>
<dbReference type="Proteomes" id="UP000002280">
    <property type="component" value="Chromosome 8"/>
</dbReference>
<dbReference type="OrthoDB" id="18786at2759"/>
<comment type="subcellular location">
    <subcellularLocation>
        <location evidence="1">Golgi apparatus membrane</location>
        <topology evidence="1">Peripheral membrane protein</topology>
    </subcellularLocation>
</comment>
<name>F7ERT4_MONDO</name>
<dbReference type="GO" id="GO:0000139">
    <property type="term" value="C:Golgi membrane"/>
    <property type="evidence" value="ECO:0007669"/>
    <property type="project" value="UniProtKB-SubCell"/>
</dbReference>
<dbReference type="FunCoup" id="F7ERT4">
    <property type="interactions" value="1851"/>
</dbReference>
<dbReference type="GO" id="GO:0007030">
    <property type="term" value="P:Golgi organization"/>
    <property type="evidence" value="ECO:0007669"/>
    <property type="project" value="Ensembl"/>
</dbReference>
<organism evidence="7 8">
    <name type="scientific">Monodelphis domestica</name>
    <name type="common">Gray short-tailed opossum</name>
    <dbReference type="NCBI Taxonomy" id="13616"/>
    <lineage>
        <taxon>Eukaryota</taxon>
        <taxon>Metazoa</taxon>
        <taxon>Chordata</taxon>
        <taxon>Craniata</taxon>
        <taxon>Vertebrata</taxon>
        <taxon>Euteleostomi</taxon>
        <taxon>Mammalia</taxon>
        <taxon>Metatheria</taxon>
        <taxon>Didelphimorphia</taxon>
        <taxon>Didelphidae</taxon>
        <taxon>Monodelphis</taxon>
    </lineage>
</organism>
<dbReference type="OMA" id="MMVEYFE"/>
<dbReference type="GO" id="GO:0017119">
    <property type="term" value="C:Golgi transport complex"/>
    <property type="evidence" value="ECO:0000318"/>
    <property type="project" value="GO_Central"/>
</dbReference>
<dbReference type="Pfam" id="PF20649">
    <property type="entry name" value="COG5_C"/>
    <property type="match status" value="1"/>
</dbReference>
<keyword evidence="4" id="KW-0472">Membrane</keyword>
<reference evidence="7" key="2">
    <citation type="submission" date="2025-08" db="UniProtKB">
        <authorList>
            <consortium name="Ensembl"/>
        </authorList>
    </citation>
    <scope>IDENTIFICATION</scope>
</reference>
<gene>
    <name evidence="7" type="primary">COG5</name>
</gene>
<dbReference type="InParanoid" id="F7ERT4"/>
<keyword evidence="8" id="KW-1185">Reference proteome</keyword>
<proteinExistence type="predicted"/>
<dbReference type="GeneID" id="100010261"/>
<reference evidence="7" key="3">
    <citation type="submission" date="2025-09" db="UniProtKB">
        <authorList>
            <consortium name="Ensembl"/>
        </authorList>
    </citation>
    <scope>IDENTIFICATION</scope>
</reference>
<sequence length="956" mass="105727">MYDLGLSFPSAQAYKTSEVLSSFVVRVKVRLSPVVVASSSLPPQIFTSFHEHATSKVPLPSSTLPFTEPTRLTLGSLVLSLSQVAAETSGATHAHKNSVESEPTDAEFVRHRFRPRRAGLLDIISPAPANMEGIGVAGSGAEALVSGAAPISVRELLQDECYLDFLSEDFDVKTYTSQSIHQAVIAEQLAKLAQGISQLDKELHLQVVARHEDLLAQATGIESLEGVLQMMQTRIGALQGAIDRIKAKIVDPYNKIVARTAQLARLQVACDLLRRIIRILYLSKRLQGQLQGGSREITKAAQSLNELDYLSQGIDLSGIEVIENDLLFVARARLEVENQAKRLLEQGVETQNPTQVGTALQVFHNLGTLKDTITNVVDGYCATLEENINNALDIKVLTQSSQTAIKGPGRATMPTPGNTAAFRATLWTNMEKLMDQICAACGQVQHLQKVLAKKRDPVSHICFIEEILKDGQSEILYTFWNVVTDTLSSRFQTATNSSVFLKQAFEGEYPKLLRLYNDLWKRLQQYNQNIQGNFNSSGTTDLYIDLQQIEDDVQDIFMQKKQDYDPEKALKDSLQPYEAAYLSKSLSRLFDPINLVFPPGGRNPPSPDELDSIIKTIASELNVAAVDSNLTLAVSKNVAKTIQLYGVKSEQLLSTQGEASQVIGPLTEGQRRNVAVVNSLYKLHQSVIKVVSNQVSFPAAAEETVATALKTIHDLMGNAVQPLLTSVGDSIEAIIITMHQEDFSGSLPSSGKPDVPCSLYMKELQGFIARVMNDYFRHFECSEFVFDNTEAIAQRAIKLFVRNASLLRPLGEGGKMRLAADFAQMELAVAPLCRRVSDLGKSYRLLRSFRPLLFQTSEHVANSPALGDIIPFSIIIHFLFTRAPAELKSPFQRAEWSHARYSQWLDDHPSEKDRLLLIRGALEAYVQSVKSREGKEFAPVYPIMVQLLQKAMSTLQ</sequence>
<dbReference type="GO" id="GO:0048219">
    <property type="term" value="P:inter-Golgi cisterna vesicle-mediated transport"/>
    <property type="evidence" value="ECO:0007669"/>
    <property type="project" value="Ensembl"/>
</dbReference>
<dbReference type="GO" id="GO:0005654">
    <property type="term" value="C:nucleoplasm"/>
    <property type="evidence" value="ECO:0007669"/>
    <property type="project" value="Ensembl"/>
</dbReference>
<dbReference type="HOGENOM" id="CLU_009839_1_1_1"/>
<dbReference type="InterPro" id="IPR048485">
    <property type="entry name" value="COG5_helical"/>
</dbReference>
<dbReference type="eggNOG" id="KOG2211">
    <property type="taxonomic scope" value="Eukaryota"/>
</dbReference>
<reference evidence="7 8" key="1">
    <citation type="journal article" date="2007" name="Nature">
        <title>Genome of the marsupial Monodelphis domestica reveals innovation in non-coding sequences.</title>
        <authorList>
            <person name="Mikkelsen T.S."/>
            <person name="Wakefield M.J."/>
            <person name="Aken B."/>
            <person name="Amemiya C.T."/>
            <person name="Chang J.L."/>
            <person name="Duke S."/>
            <person name="Garber M."/>
            <person name="Gentles A.J."/>
            <person name="Goodstadt L."/>
            <person name="Heger A."/>
            <person name="Jurka J."/>
            <person name="Kamal M."/>
            <person name="Mauceli E."/>
            <person name="Searle S.M."/>
            <person name="Sharpe T."/>
            <person name="Baker M.L."/>
            <person name="Batzer M.A."/>
            <person name="Benos P.V."/>
            <person name="Belov K."/>
            <person name="Clamp M."/>
            <person name="Cook A."/>
            <person name="Cuff J."/>
            <person name="Das R."/>
            <person name="Davidow L."/>
            <person name="Deakin J.E."/>
            <person name="Fazzari M.J."/>
            <person name="Glass J.L."/>
            <person name="Grabherr M."/>
            <person name="Greally J.M."/>
            <person name="Gu W."/>
            <person name="Hore T.A."/>
            <person name="Huttley G.A."/>
            <person name="Kleber M."/>
            <person name="Jirtle R.L."/>
            <person name="Koina E."/>
            <person name="Lee J.T."/>
            <person name="Mahony S."/>
            <person name="Marra M.A."/>
            <person name="Miller R.D."/>
            <person name="Nicholls R.D."/>
            <person name="Oda M."/>
            <person name="Papenfuss A.T."/>
            <person name="Parra Z.E."/>
            <person name="Pollock D.D."/>
            <person name="Ray D.A."/>
            <person name="Schein J.E."/>
            <person name="Speed T.P."/>
            <person name="Thompson K."/>
            <person name="VandeBerg J.L."/>
            <person name="Wade C.M."/>
            <person name="Walker J.A."/>
            <person name="Waters P.D."/>
            <person name="Webber C."/>
            <person name="Weidman J.R."/>
            <person name="Xie X."/>
            <person name="Zody M.C."/>
            <person name="Baldwin J."/>
            <person name="Abdouelleil A."/>
            <person name="Abdulkadir J."/>
            <person name="Abebe A."/>
            <person name="Abera B."/>
            <person name="Abreu J."/>
            <person name="Acer S.C."/>
            <person name="Aftuck L."/>
            <person name="Alexander A."/>
            <person name="An P."/>
            <person name="Anderson E."/>
            <person name="Anderson S."/>
            <person name="Arachi H."/>
            <person name="Azer M."/>
            <person name="Bachantsang P."/>
            <person name="Barry A."/>
            <person name="Bayul T."/>
            <person name="Berlin A."/>
            <person name="Bessette D."/>
            <person name="Bloom T."/>
            <person name="Bloom T."/>
            <person name="Boguslavskiy L."/>
            <person name="Bonnet C."/>
            <person name="Boukhgalter B."/>
            <person name="Bourzgui I."/>
            <person name="Brown A."/>
            <person name="Cahill P."/>
            <person name="Channer S."/>
            <person name="Cheshatsang Y."/>
            <person name="Chuda L."/>
            <person name="Citroen M."/>
            <person name="Collymore A."/>
            <person name="Cooke P."/>
            <person name="Costello M."/>
            <person name="D'Aco K."/>
            <person name="Daza R."/>
            <person name="De Haan G."/>
            <person name="DeGray S."/>
            <person name="DeMaso C."/>
            <person name="Dhargay N."/>
            <person name="Dooley K."/>
            <person name="Dooley E."/>
            <person name="Doricent M."/>
            <person name="Dorje P."/>
            <person name="Dorjee K."/>
            <person name="Dupes A."/>
            <person name="Elong R."/>
            <person name="Falk J."/>
            <person name="Farina A."/>
            <person name="Faro S."/>
            <person name="Ferguson D."/>
            <person name="Fisher S."/>
            <person name="Foley C.D."/>
            <person name="Franke A."/>
            <person name="Friedrich D."/>
            <person name="Gadbois L."/>
            <person name="Gearin G."/>
            <person name="Gearin C.R."/>
            <person name="Giannoukos G."/>
            <person name="Goode T."/>
            <person name="Graham J."/>
            <person name="Grandbois E."/>
            <person name="Grewal S."/>
            <person name="Gyaltsen K."/>
            <person name="Hafez N."/>
            <person name="Hagos B."/>
            <person name="Hall J."/>
            <person name="Henson C."/>
            <person name="Hollinger A."/>
            <person name="Honan T."/>
            <person name="Huard M.D."/>
            <person name="Hughes L."/>
            <person name="Hurhula B."/>
            <person name="Husby M.E."/>
            <person name="Kamat A."/>
            <person name="Kanga B."/>
            <person name="Kashin S."/>
            <person name="Khazanovich D."/>
            <person name="Kisner P."/>
            <person name="Lance K."/>
            <person name="Lara M."/>
            <person name="Lee W."/>
            <person name="Lennon N."/>
            <person name="Letendre F."/>
            <person name="LeVine R."/>
            <person name="Lipovsky A."/>
            <person name="Liu X."/>
            <person name="Liu J."/>
            <person name="Liu S."/>
            <person name="Lokyitsang T."/>
            <person name="Lokyitsang Y."/>
            <person name="Lubonja R."/>
            <person name="Lui A."/>
            <person name="MacDonald P."/>
            <person name="Magnisalis V."/>
            <person name="Maru K."/>
            <person name="Matthews C."/>
            <person name="McCusker W."/>
            <person name="McDonough S."/>
            <person name="Mehta T."/>
            <person name="Meldrim J."/>
            <person name="Meneus L."/>
            <person name="Mihai O."/>
            <person name="Mihalev A."/>
            <person name="Mihova T."/>
            <person name="Mittelman R."/>
            <person name="Mlenga V."/>
            <person name="Montmayeur A."/>
            <person name="Mulrain L."/>
            <person name="Navidi A."/>
            <person name="Naylor J."/>
            <person name="Negash T."/>
            <person name="Nguyen T."/>
            <person name="Nguyen N."/>
            <person name="Nicol R."/>
            <person name="Norbu C."/>
            <person name="Norbu N."/>
            <person name="Novod N."/>
            <person name="O'Neill B."/>
            <person name="Osman S."/>
            <person name="Markiewicz E."/>
            <person name="Oyono O.L."/>
            <person name="Patti C."/>
            <person name="Phunkhang P."/>
            <person name="Pierre F."/>
            <person name="Priest M."/>
            <person name="Raghuraman S."/>
            <person name="Rege F."/>
            <person name="Reyes R."/>
            <person name="Rise C."/>
            <person name="Rogov P."/>
            <person name="Ross K."/>
            <person name="Ryan E."/>
            <person name="Settipalli S."/>
            <person name="Shea T."/>
            <person name="Sherpa N."/>
            <person name="Shi L."/>
            <person name="Shih D."/>
            <person name="Sparrow T."/>
            <person name="Spaulding J."/>
            <person name="Stalker J."/>
            <person name="Stange-Thomann N."/>
            <person name="Stavropoulos S."/>
            <person name="Stone C."/>
            <person name="Strader C."/>
            <person name="Tesfaye S."/>
            <person name="Thomson T."/>
            <person name="Thoulutsang Y."/>
            <person name="Thoulutsang D."/>
            <person name="Topham K."/>
            <person name="Topping I."/>
            <person name="Tsamla T."/>
            <person name="Vassiliev H."/>
            <person name="Vo A."/>
            <person name="Wangchuk T."/>
            <person name="Wangdi T."/>
            <person name="Weiand M."/>
            <person name="Wilkinson J."/>
            <person name="Wilson A."/>
            <person name="Yadav S."/>
            <person name="Young G."/>
            <person name="Yu Q."/>
            <person name="Zembek L."/>
            <person name="Zhong D."/>
            <person name="Zimmer A."/>
            <person name="Zwirko Z."/>
            <person name="Jaffe D.B."/>
            <person name="Alvarez P."/>
            <person name="Brockman W."/>
            <person name="Butler J."/>
            <person name="Chin C."/>
            <person name="Gnerre S."/>
            <person name="MacCallum I."/>
            <person name="Graves J.A."/>
            <person name="Ponting C.P."/>
            <person name="Breen M."/>
            <person name="Samollow P.B."/>
            <person name="Lander E.S."/>
            <person name="Lindblad-Toh K."/>
        </authorList>
    </citation>
    <scope>NUCLEOTIDE SEQUENCE [LARGE SCALE GENOMIC DNA]</scope>
</reference>